<dbReference type="Proteomes" id="UP000297716">
    <property type="component" value="Unassembled WGS sequence"/>
</dbReference>
<dbReference type="OrthoDB" id="408152at2759"/>
<organism evidence="2 3">
    <name type="scientific">Xylaria hypoxylon</name>
    <dbReference type="NCBI Taxonomy" id="37992"/>
    <lineage>
        <taxon>Eukaryota</taxon>
        <taxon>Fungi</taxon>
        <taxon>Dikarya</taxon>
        <taxon>Ascomycota</taxon>
        <taxon>Pezizomycotina</taxon>
        <taxon>Sordariomycetes</taxon>
        <taxon>Xylariomycetidae</taxon>
        <taxon>Xylariales</taxon>
        <taxon>Xylariaceae</taxon>
        <taxon>Xylaria</taxon>
    </lineage>
</organism>
<keyword evidence="1" id="KW-0472">Membrane</keyword>
<dbReference type="Pfam" id="PF17784">
    <property type="entry name" value="Sulfotransfer_4"/>
    <property type="match status" value="1"/>
</dbReference>
<comment type="caution">
    <text evidence="2">The sequence shown here is derived from an EMBL/GenBank/DDBJ whole genome shotgun (WGS) entry which is preliminary data.</text>
</comment>
<dbReference type="PANTHER" id="PTHR36978">
    <property type="entry name" value="P-LOOP CONTAINING NUCLEOTIDE TRIPHOSPHATE HYDROLASE"/>
    <property type="match status" value="1"/>
</dbReference>
<dbReference type="PANTHER" id="PTHR36978:SF4">
    <property type="entry name" value="P-LOOP CONTAINING NUCLEOSIDE TRIPHOSPHATE HYDROLASE PROTEIN"/>
    <property type="match status" value="1"/>
</dbReference>
<evidence type="ECO:0000313" key="3">
    <source>
        <dbReference type="Proteomes" id="UP000297716"/>
    </source>
</evidence>
<name>A0A4Z0Y4M9_9PEZI</name>
<keyword evidence="1" id="KW-0812">Transmembrane</keyword>
<dbReference type="EMBL" id="SKBN01000322">
    <property type="protein sequence ID" value="TGJ79029.1"/>
    <property type="molecule type" value="Genomic_DNA"/>
</dbReference>
<dbReference type="SUPFAM" id="SSF52540">
    <property type="entry name" value="P-loop containing nucleoside triphosphate hydrolases"/>
    <property type="match status" value="1"/>
</dbReference>
<dbReference type="STRING" id="37992.A0A4Z0Y4M9"/>
<proteinExistence type="predicted"/>
<feature type="transmembrane region" description="Helical" evidence="1">
    <location>
        <begin position="312"/>
        <end position="328"/>
    </location>
</feature>
<protein>
    <submittedName>
        <fullName evidence="2">Uncharacterized protein</fullName>
    </submittedName>
</protein>
<dbReference type="AlphaFoldDB" id="A0A4Z0Y4M9"/>
<sequence length="329" mass="37764">MGTFGDAAPIDVTFLISDLTNESSSFPSFPFSEILRLLTSPEPPIAQLSLDLNTLVGFHTDIMEDQDQSSQQELVVIHAALFRMGTTSLADAYRTLGYTVHHGVDDIRGNPWVLIEKAAEATWPSIPGATQRQPYTRQDWDSLWGSKYDIVTDLASPFVHQLIKAYPNAKVVVVQRDFDSWWPSFRSQLLTTLFTSPLVPIGLFFDWHLNGVRAGYAMRKVHFGFFGAKNLEEIEANARQTYDRYYETLRQMVPPERRLEYKMDDGWEPLCAFLGKDVPDVPFPRLNVRRRRSKEEILAWRNEKIRRRAKKVAPWVLALLGVVAAIWYR</sequence>
<dbReference type="InterPro" id="IPR027417">
    <property type="entry name" value="P-loop_NTPase"/>
</dbReference>
<reference evidence="2 3" key="1">
    <citation type="submission" date="2019-03" db="EMBL/GenBank/DDBJ databases">
        <title>Draft genome sequence of Xylaria hypoxylon DSM 108379, a ubiquitous saprotrophic-parasitic fungi on hardwood.</title>
        <authorList>
            <person name="Buettner E."/>
            <person name="Leonhardt S."/>
            <person name="Gebauer A.M."/>
            <person name="Liers C."/>
            <person name="Hofrichter M."/>
            <person name="Kellner H."/>
        </authorList>
    </citation>
    <scope>NUCLEOTIDE SEQUENCE [LARGE SCALE GENOMIC DNA]</scope>
    <source>
        <strain evidence="2 3">DSM 108379</strain>
    </source>
</reference>
<keyword evidence="1" id="KW-1133">Transmembrane helix</keyword>
<dbReference type="Gene3D" id="3.40.50.300">
    <property type="entry name" value="P-loop containing nucleotide triphosphate hydrolases"/>
    <property type="match status" value="1"/>
</dbReference>
<gene>
    <name evidence="2" type="ORF">E0Z10_g9730</name>
</gene>
<keyword evidence="3" id="KW-1185">Reference proteome</keyword>
<evidence type="ECO:0000313" key="2">
    <source>
        <dbReference type="EMBL" id="TGJ79029.1"/>
    </source>
</evidence>
<evidence type="ECO:0000256" key="1">
    <source>
        <dbReference type="SAM" id="Phobius"/>
    </source>
</evidence>
<accession>A0A4Z0Y4M9</accession>
<dbReference type="InterPro" id="IPR040632">
    <property type="entry name" value="Sulfotransfer_4"/>
</dbReference>